<sequence length="321" mass="35221">MGEDTSKKSDKAPLVSACAGILGSTAGKAVTHPIDTIKARIQVIPGATIQVGKGSLIMNSIKEVIKNEGVAGLYKGLPTALIGGIPAAFLYFGAYEFWKKNTLEVEYLKNHSFIAYLSGGMFAETVACILFVPTDVLKERLQVQSKLRTYKYSSDLNALAQIFKNEGFRGLYKAYPATVFSFGPFSAFYFMFYEQLKGMVVKNDADTYLQKVKESTHVKIGFFQSMFCSMIAGAGASLITNPLDLVKLRLQVQRGSSSSGKNVSEFVYKHMLDGLIQVVKKEGLLALWNGSFARMCTHFPTVAISMSIIEVSKPHIEKILV</sequence>
<dbReference type="InterPro" id="IPR018108">
    <property type="entry name" value="MCP_transmembrane"/>
</dbReference>
<evidence type="ECO:0000256" key="11">
    <source>
        <dbReference type="SAM" id="Phobius"/>
    </source>
</evidence>
<evidence type="ECO:0000256" key="1">
    <source>
        <dbReference type="ARBA" id="ARBA00004225"/>
    </source>
</evidence>
<evidence type="ECO:0000256" key="8">
    <source>
        <dbReference type="ARBA" id="ARBA00023136"/>
    </source>
</evidence>
<comment type="similarity">
    <text evidence="2 10">Belongs to the mitochondrial carrier (TC 2.A.29) family.</text>
</comment>
<comment type="caution">
    <text evidence="12">The sequence shown here is derived from an EMBL/GenBank/DDBJ whole genome shotgun (WGS) entry which is preliminary data.</text>
</comment>
<feature type="repeat" description="Solcar" evidence="9">
    <location>
        <begin position="11"/>
        <end position="101"/>
    </location>
</feature>
<dbReference type="PANTHER" id="PTHR45758">
    <property type="entry name" value="MITOFERRIN-1-RELATED"/>
    <property type="match status" value="1"/>
</dbReference>
<evidence type="ECO:0000256" key="4">
    <source>
        <dbReference type="ARBA" id="ARBA00022692"/>
    </source>
</evidence>
<accession>A0AAD1XP18</accession>
<feature type="repeat" description="Solcar" evidence="9">
    <location>
        <begin position="111"/>
        <end position="199"/>
    </location>
</feature>
<name>A0AAD1XP18_EUPCR</name>
<evidence type="ECO:0008006" key="14">
    <source>
        <dbReference type="Google" id="ProtNLM"/>
    </source>
</evidence>
<dbReference type="PANTHER" id="PTHR45758:SF19">
    <property type="entry name" value="CARRIER PROTEIN, PUTATIVE-RELATED"/>
    <property type="match status" value="1"/>
</dbReference>
<feature type="transmembrane region" description="Helical" evidence="11">
    <location>
        <begin position="72"/>
        <end position="93"/>
    </location>
</feature>
<proteinExistence type="inferred from homology"/>
<evidence type="ECO:0000256" key="7">
    <source>
        <dbReference type="ARBA" id="ARBA00023128"/>
    </source>
</evidence>
<evidence type="ECO:0000256" key="3">
    <source>
        <dbReference type="ARBA" id="ARBA00022448"/>
    </source>
</evidence>
<dbReference type="InterPro" id="IPR023395">
    <property type="entry name" value="MCP_dom_sf"/>
</dbReference>
<organism evidence="12 13">
    <name type="scientific">Euplotes crassus</name>
    <dbReference type="NCBI Taxonomy" id="5936"/>
    <lineage>
        <taxon>Eukaryota</taxon>
        <taxon>Sar</taxon>
        <taxon>Alveolata</taxon>
        <taxon>Ciliophora</taxon>
        <taxon>Intramacronucleata</taxon>
        <taxon>Spirotrichea</taxon>
        <taxon>Hypotrichia</taxon>
        <taxon>Euplotida</taxon>
        <taxon>Euplotidae</taxon>
        <taxon>Moneuplotes</taxon>
    </lineage>
</organism>
<dbReference type="PRINTS" id="PR00926">
    <property type="entry name" value="MITOCARRIER"/>
</dbReference>
<dbReference type="Proteomes" id="UP001295684">
    <property type="component" value="Unassembled WGS sequence"/>
</dbReference>
<dbReference type="EMBL" id="CAMPGE010017710">
    <property type="protein sequence ID" value="CAI2376169.1"/>
    <property type="molecule type" value="Genomic_DNA"/>
</dbReference>
<evidence type="ECO:0000256" key="6">
    <source>
        <dbReference type="ARBA" id="ARBA00022989"/>
    </source>
</evidence>
<keyword evidence="5" id="KW-0677">Repeat</keyword>
<evidence type="ECO:0000256" key="9">
    <source>
        <dbReference type="PROSITE-ProRule" id="PRU00282"/>
    </source>
</evidence>
<keyword evidence="7" id="KW-0496">Mitochondrion</keyword>
<feature type="transmembrane region" description="Helical" evidence="11">
    <location>
        <begin position="220"/>
        <end position="239"/>
    </location>
</feature>
<feature type="repeat" description="Solcar" evidence="9">
    <location>
        <begin position="220"/>
        <end position="315"/>
    </location>
</feature>
<reference evidence="12" key="1">
    <citation type="submission" date="2023-07" db="EMBL/GenBank/DDBJ databases">
        <authorList>
            <consortium name="AG Swart"/>
            <person name="Singh M."/>
            <person name="Singh A."/>
            <person name="Seah K."/>
            <person name="Emmerich C."/>
        </authorList>
    </citation>
    <scope>NUCLEOTIDE SEQUENCE</scope>
    <source>
        <strain evidence="12">DP1</strain>
    </source>
</reference>
<dbReference type="Gene3D" id="1.50.40.10">
    <property type="entry name" value="Mitochondrial carrier domain"/>
    <property type="match status" value="2"/>
</dbReference>
<dbReference type="InterPro" id="IPR002067">
    <property type="entry name" value="MCP"/>
</dbReference>
<keyword evidence="4 9" id="KW-0812">Transmembrane</keyword>
<gene>
    <name evidence="12" type="ORF">ECRASSUSDP1_LOCUS17538</name>
</gene>
<keyword evidence="6 11" id="KW-1133">Transmembrane helix</keyword>
<dbReference type="SUPFAM" id="SSF103506">
    <property type="entry name" value="Mitochondrial carrier"/>
    <property type="match status" value="1"/>
</dbReference>
<keyword evidence="3 10" id="KW-0813">Transport</keyword>
<evidence type="ECO:0000313" key="12">
    <source>
        <dbReference type="EMBL" id="CAI2376169.1"/>
    </source>
</evidence>
<keyword evidence="13" id="KW-1185">Reference proteome</keyword>
<feature type="transmembrane region" description="Helical" evidence="11">
    <location>
        <begin position="113"/>
        <end position="132"/>
    </location>
</feature>
<evidence type="ECO:0000313" key="13">
    <source>
        <dbReference type="Proteomes" id="UP001295684"/>
    </source>
</evidence>
<dbReference type="PROSITE" id="PS50920">
    <property type="entry name" value="SOLCAR"/>
    <property type="match status" value="3"/>
</dbReference>
<dbReference type="GO" id="GO:0015093">
    <property type="term" value="F:ferrous iron transmembrane transporter activity"/>
    <property type="evidence" value="ECO:0007669"/>
    <property type="project" value="TreeGrafter"/>
</dbReference>
<protein>
    <recommendedName>
        <fullName evidence="14">Mitochondrial carrier protein</fullName>
    </recommendedName>
</protein>
<feature type="transmembrane region" description="Helical" evidence="11">
    <location>
        <begin position="174"/>
        <end position="192"/>
    </location>
</feature>
<dbReference type="GO" id="GO:0048250">
    <property type="term" value="P:iron import into the mitochondrion"/>
    <property type="evidence" value="ECO:0007669"/>
    <property type="project" value="TreeGrafter"/>
</dbReference>
<dbReference type="GO" id="GO:0031966">
    <property type="term" value="C:mitochondrial membrane"/>
    <property type="evidence" value="ECO:0007669"/>
    <property type="project" value="UniProtKB-SubCell"/>
</dbReference>
<evidence type="ECO:0000256" key="2">
    <source>
        <dbReference type="ARBA" id="ARBA00006375"/>
    </source>
</evidence>
<dbReference type="Pfam" id="PF00153">
    <property type="entry name" value="Mito_carr"/>
    <property type="match status" value="3"/>
</dbReference>
<dbReference type="AlphaFoldDB" id="A0AAD1XP18"/>
<evidence type="ECO:0000256" key="10">
    <source>
        <dbReference type="RuleBase" id="RU000488"/>
    </source>
</evidence>
<comment type="subcellular location">
    <subcellularLocation>
        <location evidence="1">Mitochondrion membrane</location>
        <topology evidence="1">Multi-pass membrane protein</topology>
    </subcellularLocation>
</comment>
<keyword evidence="8 9" id="KW-0472">Membrane</keyword>
<evidence type="ECO:0000256" key="5">
    <source>
        <dbReference type="ARBA" id="ARBA00022737"/>
    </source>
</evidence>